<evidence type="ECO:0000313" key="1">
    <source>
        <dbReference type="EMBL" id="KRZ18574.1"/>
    </source>
</evidence>
<sequence length="152" mass="17233">MKAAYAITQIVKQYERRASSVSRKSIELAIQFCTSAQVLSNAQQMPLDQHPPVMDAPNASLKRSNLSDWKQTILFFKFDLSVLKSSIVAAVLYLQSKTASANIRQKNKNSVGFYLSNYGEDGKLLEECMAKEHLEMYLDKPEIVVLHFVKEE</sequence>
<dbReference type="Proteomes" id="UP000055024">
    <property type="component" value="Unassembled WGS sequence"/>
</dbReference>
<accession>A0A0V1I6T7</accession>
<proteinExistence type="predicted"/>
<comment type="caution">
    <text evidence="1">The sequence shown here is derived from an EMBL/GenBank/DDBJ whole genome shotgun (WGS) entry which is preliminary data.</text>
</comment>
<name>A0A0V1I6T7_9BILA</name>
<reference evidence="1 2" key="1">
    <citation type="submission" date="2015-01" db="EMBL/GenBank/DDBJ databases">
        <title>Evolution of Trichinella species and genotypes.</title>
        <authorList>
            <person name="Korhonen P.K."/>
            <person name="Edoardo P."/>
            <person name="Giuseppe L.R."/>
            <person name="Gasser R.B."/>
        </authorList>
    </citation>
    <scope>NUCLEOTIDE SEQUENCE [LARGE SCALE GENOMIC DNA]</scope>
    <source>
        <strain evidence="1">ISS1029</strain>
    </source>
</reference>
<gene>
    <name evidence="1" type="ORF">T11_11920</name>
</gene>
<protein>
    <submittedName>
        <fullName evidence="1">Uncharacterized protein</fullName>
    </submittedName>
</protein>
<organism evidence="1 2">
    <name type="scientific">Trichinella zimbabwensis</name>
    <dbReference type="NCBI Taxonomy" id="268475"/>
    <lineage>
        <taxon>Eukaryota</taxon>
        <taxon>Metazoa</taxon>
        <taxon>Ecdysozoa</taxon>
        <taxon>Nematoda</taxon>
        <taxon>Enoplea</taxon>
        <taxon>Dorylaimia</taxon>
        <taxon>Trichinellida</taxon>
        <taxon>Trichinellidae</taxon>
        <taxon>Trichinella</taxon>
    </lineage>
</organism>
<dbReference type="EMBL" id="JYDP01000002">
    <property type="protein sequence ID" value="KRZ18574.1"/>
    <property type="molecule type" value="Genomic_DNA"/>
</dbReference>
<evidence type="ECO:0000313" key="2">
    <source>
        <dbReference type="Proteomes" id="UP000055024"/>
    </source>
</evidence>
<keyword evidence="2" id="KW-1185">Reference proteome</keyword>
<dbReference type="OrthoDB" id="10347991at2759"/>
<dbReference type="AlphaFoldDB" id="A0A0V1I6T7"/>